<sequence>MAGIIGKIGDALHIGGDKKADEHKKVDEHKEGGHYGSGSNDEHKKEGEHKEGFMEKIKDKISGDHKEGEDAAAVTVIRSLLISSLFSLRVEEI</sequence>
<dbReference type="Proteomes" id="UP001202328">
    <property type="component" value="Unassembled WGS sequence"/>
</dbReference>
<accession>A0AAD4S8W1</accession>
<dbReference type="GO" id="GO:0046872">
    <property type="term" value="F:metal ion binding"/>
    <property type="evidence" value="ECO:0007669"/>
    <property type="project" value="InterPro"/>
</dbReference>
<evidence type="ECO:0000313" key="3">
    <source>
        <dbReference type="Proteomes" id="UP001202328"/>
    </source>
</evidence>
<protein>
    <submittedName>
        <fullName evidence="2">Uncharacterized protein</fullName>
    </submittedName>
</protein>
<comment type="caution">
    <text evidence="2">The sequence shown here is derived from an EMBL/GenBank/DDBJ whole genome shotgun (WGS) entry which is preliminary data.</text>
</comment>
<gene>
    <name evidence="2" type="ORF">MKW98_024476</name>
</gene>
<dbReference type="AlphaFoldDB" id="A0AAD4S8W1"/>
<dbReference type="EMBL" id="JAJJMB010012579">
    <property type="protein sequence ID" value="KAI3875504.1"/>
    <property type="molecule type" value="Genomic_DNA"/>
</dbReference>
<evidence type="ECO:0000256" key="1">
    <source>
        <dbReference type="SAM" id="MobiDB-lite"/>
    </source>
</evidence>
<name>A0AAD4S8W1_9MAGN</name>
<feature type="compositionally biased region" description="Basic and acidic residues" evidence="1">
    <location>
        <begin position="15"/>
        <end position="33"/>
    </location>
</feature>
<feature type="region of interest" description="Disordered" evidence="1">
    <location>
        <begin position="1"/>
        <end position="55"/>
    </location>
</feature>
<dbReference type="InterPro" id="IPR039285">
    <property type="entry name" value="HIRD11-like"/>
</dbReference>
<proteinExistence type="predicted"/>
<feature type="compositionally biased region" description="Basic and acidic residues" evidence="1">
    <location>
        <begin position="40"/>
        <end position="55"/>
    </location>
</feature>
<dbReference type="PANTHER" id="PTHR34941">
    <property type="entry name" value="DEHYDRIN HIRD11"/>
    <property type="match status" value="1"/>
</dbReference>
<evidence type="ECO:0000313" key="2">
    <source>
        <dbReference type="EMBL" id="KAI3875504.1"/>
    </source>
</evidence>
<reference evidence="2" key="1">
    <citation type="submission" date="2022-04" db="EMBL/GenBank/DDBJ databases">
        <title>A functionally conserved STORR gene fusion in Papaver species that diverged 16.8 million years ago.</title>
        <authorList>
            <person name="Catania T."/>
        </authorList>
    </citation>
    <scope>NUCLEOTIDE SEQUENCE</scope>
    <source>
        <strain evidence="2">S-188037</strain>
    </source>
</reference>
<organism evidence="2 3">
    <name type="scientific">Papaver atlanticum</name>
    <dbReference type="NCBI Taxonomy" id="357466"/>
    <lineage>
        <taxon>Eukaryota</taxon>
        <taxon>Viridiplantae</taxon>
        <taxon>Streptophyta</taxon>
        <taxon>Embryophyta</taxon>
        <taxon>Tracheophyta</taxon>
        <taxon>Spermatophyta</taxon>
        <taxon>Magnoliopsida</taxon>
        <taxon>Ranunculales</taxon>
        <taxon>Papaveraceae</taxon>
        <taxon>Papaveroideae</taxon>
        <taxon>Papaver</taxon>
    </lineage>
</organism>
<dbReference type="PANTHER" id="PTHR34941:SF1">
    <property type="entry name" value="DEHYDRIN HIRD11"/>
    <property type="match status" value="1"/>
</dbReference>
<keyword evidence="3" id="KW-1185">Reference proteome</keyword>